<dbReference type="InterPro" id="IPR005135">
    <property type="entry name" value="Endo/exonuclease/phosphatase"/>
</dbReference>
<dbReference type="PANTHER" id="PTHR22748:SF26">
    <property type="entry name" value="ENDONUCLEASE_EXONUCLEASE_PHOSPHATASE DOMAIN-CONTAINING PROTEIN"/>
    <property type="match status" value="1"/>
</dbReference>
<evidence type="ECO:0000256" key="3">
    <source>
        <dbReference type="ARBA" id="ARBA00007092"/>
    </source>
</evidence>
<evidence type="ECO:0000256" key="1">
    <source>
        <dbReference type="ARBA" id="ARBA00000493"/>
    </source>
</evidence>
<dbReference type="AlphaFoldDB" id="A0AAD1VPB0"/>
<evidence type="ECO:0000313" key="11">
    <source>
        <dbReference type="EMBL" id="CAH2222327.1"/>
    </source>
</evidence>
<dbReference type="GO" id="GO:0008311">
    <property type="term" value="F:double-stranded DNA 3'-5' DNA exonuclease activity"/>
    <property type="evidence" value="ECO:0007669"/>
    <property type="project" value="UniProtKB-EC"/>
</dbReference>
<sequence length="389" mass="45338">MPTPGMDRYAREDLSIVTYNVHGPNVREKRSRLMRDLKHYKTSIAFLQETHFQEGRAPALKDRYFRQGYFSNNPDRRTLGVGILFSSQIPYVEQATLRCKQGRYIFTKGTILDQTYTFANLYSPNTKQHLFLRTALNTLMKFAEGTLIVGGDLNLPLHAEQDSTAKHGPTPDNRNARTLRTIHYHQLADCWRALHPSTRDYTFYSITHSTYSRLDNFLMPHRDLVLLNRATIALSKEIAALETKHKRTLDAETYRDLTVKREQLLTLLNRSIQRSYQHFKHIIHEHGNKCGRLLANLLKQRKSQLYIPKIKGPQQQHLHLPDQIASTFLTYYQGLYNLRQDTLEEPHRHKLEEIQRYLDTASGTRLENADRENLETPISTEELALAIKK</sequence>
<keyword evidence="5" id="KW-0479">Metal-binding</keyword>
<dbReference type="PANTHER" id="PTHR22748">
    <property type="entry name" value="AP ENDONUCLEASE"/>
    <property type="match status" value="1"/>
</dbReference>
<proteinExistence type="inferred from homology"/>
<accession>A0AAD1VPB0</accession>
<evidence type="ECO:0000259" key="10">
    <source>
        <dbReference type="Pfam" id="PF03372"/>
    </source>
</evidence>
<evidence type="ECO:0000256" key="5">
    <source>
        <dbReference type="ARBA" id="ARBA00022723"/>
    </source>
</evidence>
<dbReference type="Gene3D" id="3.60.10.10">
    <property type="entry name" value="Endonuclease/exonuclease/phosphatase"/>
    <property type="match status" value="1"/>
</dbReference>
<organism evidence="11 12">
    <name type="scientific">Pelobates cultripes</name>
    <name type="common">Western spadefoot toad</name>
    <dbReference type="NCBI Taxonomy" id="61616"/>
    <lineage>
        <taxon>Eukaryota</taxon>
        <taxon>Metazoa</taxon>
        <taxon>Chordata</taxon>
        <taxon>Craniata</taxon>
        <taxon>Vertebrata</taxon>
        <taxon>Euteleostomi</taxon>
        <taxon>Amphibia</taxon>
        <taxon>Batrachia</taxon>
        <taxon>Anura</taxon>
        <taxon>Pelobatoidea</taxon>
        <taxon>Pelobatidae</taxon>
        <taxon>Pelobates</taxon>
    </lineage>
</organism>
<name>A0AAD1VPB0_PELCU</name>
<dbReference type="GO" id="GO:0003906">
    <property type="term" value="F:DNA-(apurinic or apyrimidinic site) endonuclease activity"/>
    <property type="evidence" value="ECO:0007669"/>
    <property type="project" value="TreeGrafter"/>
</dbReference>
<keyword evidence="12" id="KW-1185">Reference proteome</keyword>
<keyword evidence="6" id="KW-0227">DNA damage</keyword>
<dbReference type="GO" id="GO:0005634">
    <property type="term" value="C:nucleus"/>
    <property type="evidence" value="ECO:0007669"/>
    <property type="project" value="TreeGrafter"/>
</dbReference>
<evidence type="ECO:0000256" key="9">
    <source>
        <dbReference type="ARBA" id="ARBA00023204"/>
    </source>
</evidence>
<protein>
    <recommendedName>
        <fullName evidence="4">exodeoxyribonuclease III</fullName>
        <ecNumber evidence="4">3.1.11.2</ecNumber>
    </recommendedName>
</protein>
<keyword evidence="7" id="KW-0378">Hydrolase</keyword>
<keyword evidence="8" id="KW-0460">Magnesium</keyword>
<evidence type="ECO:0000256" key="6">
    <source>
        <dbReference type="ARBA" id="ARBA00022763"/>
    </source>
</evidence>
<dbReference type="CDD" id="cd09076">
    <property type="entry name" value="L1-EN"/>
    <property type="match status" value="1"/>
</dbReference>
<dbReference type="InterPro" id="IPR004808">
    <property type="entry name" value="AP_endonuc_1"/>
</dbReference>
<feature type="domain" description="Endonuclease/exonuclease/phosphatase" evidence="10">
    <location>
        <begin position="17"/>
        <end position="229"/>
    </location>
</feature>
<gene>
    <name evidence="11" type="ORF">PECUL_23A047387</name>
</gene>
<dbReference type="GO" id="GO:0006284">
    <property type="term" value="P:base-excision repair"/>
    <property type="evidence" value="ECO:0007669"/>
    <property type="project" value="TreeGrafter"/>
</dbReference>
<comment type="cofactor">
    <cofactor evidence="2">
        <name>Mg(2+)</name>
        <dbReference type="ChEBI" id="CHEBI:18420"/>
    </cofactor>
</comment>
<evidence type="ECO:0000256" key="7">
    <source>
        <dbReference type="ARBA" id="ARBA00022801"/>
    </source>
</evidence>
<dbReference type="GO" id="GO:0008081">
    <property type="term" value="F:phosphoric diester hydrolase activity"/>
    <property type="evidence" value="ECO:0007669"/>
    <property type="project" value="TreeGrafter"/>
</dbReference>
<comment type="similarity">
    <text evidence="3">Belongs to the DNA repair enzymes AP/ExoA family.</text>
</comment>
<dbReference type="Pfam" id="PF03372">
    <property type="entry name" value="Exo_endo_phos"/>
    <property type="match status" value="1"/>
</dbReference>
<feature type="non-terminal residue" evidence="11">
    <location>
        <position position="389"/>
    </location>
</feature>
<keyword evidence="9" id="KW-0234">DNA repair</keyword>
<dbReference type="Proteomes" id="UP001295444">
    <property type="component" value="Chromosome 01"/>
</dbReference>
<evidence type="ECO:0000256" key="2">
    <source>
        <dbReference type="ARBA" id="ARBA00001946"/>
    </source>
</evidence>
<dbReference type="GO" id="GO:0046872">
    <property type="term" value="F:metal ion binding"/>
    <property type="evidence" value="ECO:0007669"/>
    <property type="project" value="UniProtKB-KW"/>
</dbReference>
<dbReference type="EMBL" id="OW240912">
    <property type="protein sequence ID" value="CAH2222327.1"/>
    <property type="molecule type" value="Genomic_DNA"/>
</dbReference>
<evidence type="ECO:0000256" key="8">
    <source>
        <dbReference type="ARBA" id="ARBA00022842"/>
    </source>
</evidence>
<reference evidence="11" key="1">
    <citation type="submission" date="2022-03" db="EMBL/GenBank/DDBJ databases">
        <authorList>
            <person name="Alioto T."/>
            <person name="Alioto T."/>
            <person name="Gomez Garrido J."/>
        </authorList>
    </citation>
    <scope>NUCLEOTIDE SEQUENCE</scope>
</reference>
<dbReference type="SUPFAM" id="SSF56219">
    <property type="entry name" value="DNase I-like"/>
    <property type="match status" value="1"/>
</dbReference>
<evidence type="ECO:0000256" key="4">
    <source>
        <dbReference type="ARBA" id="ARBA00012115"/>
    </source>
</evidence>
<comment type="catalytic activity">
    <reaction evidence="1">
        <text>Exonucleolytic cleavage in the 3'- to 5'-direction to yield nucleoside 5'-phosphates.</text>
        <dbReference type="EC" id="3.1.11.2"/>
    </reaction>
</comment>
<evidence type="ECO:0000313" key="12">
    <source>
        <dbReference type="Proteomes" id="UP001295444"/>
    </source>
</evidence>
<dbReference type="InterPro" id="IPR036691">
    <property type="entry name" value="Endo/exonu/phosph_ase_sf"/>
</dbReference>
<dbReference type="EC" id="3.1.11.2" evidence="4"/>